<evidence type="ECO:0000256" key="2">
    <source>
        <dbReference type="ARBA" id="ARBA00022525"/>
    </source>
</evidence>
<comment type="subcellular location">
    <subcellularLocation>
        <location evidence="1">Secreted</location>
    </subcellularLocation>
</comment>
<dbReference type="Proteomes" id="UP001163046">
    <property type="component" value="Unassembled WGS sequence"/>
</dbReference>
<dbReference type="PROSITE" id="PS51406">
    <property type="entry name" value="FIBRINOGEN_C_2"/>
    <property type="match status" value="1"/>
</dbReference>
<evidence type="ECO:0000313" key="6">
    <source>
        <dbReference type="EMBL" id="KAJ7355127.1"/>
    </source>
</evidence>
<keyword evidence="7" id="KW-1185">Reference proteome</keyword>
<dbReference type="GO" id="GO:0005615">
    <property type="term" value="C:extracellular space"/>
    <property type="evidence" value="ECO:0007669"/>
    <property type="project" value="TreeGrafter"/>
</dbReference>
<evidence type="ECO:0000313" key="7">
    <source>
        <dbReference type="Proteomes" id="UP001163046"/>
    </source>
</evidence>
<dbReference type="InterPro" id="IPR000885">
    <property type="entry name" value="Fib_collagen_C"/>
</dbReference>
<keyword evidence="4" id="KW-1015">Disulfide bond</keyword>
<dbReference type="GO" id="GO:0070492">
    <property type="term" value="F:oligosaccharide binding"/>
    <property type="evidence" value="ECO:0007669"/>
    <property type="project" value="TreeGrafter"/>
</dbReference>
<dbReference type="NCBIfam" id="NF040941">
    <property type="entry name" value="GGGWT_bact"/>
    <property type="match status" value="1"/>
</dbReference>
<organism evidence="6 7">
    <name type="scientific">Desmophyllum pertusum</name>
    <dbReference type="NCBI Taxonomy" id="174260"/>
    <lineage>
        <taxon>Eukaryota</taxon>
        <taxon>Metazoa</taxon>
        <taxon>Cnidaria</taxon>
        <taxon>Anthozoa</taxon>
        <taxon>Hexacorallia</taxon>
        <taxon>Scleractinia</taxon>
        <taxon>Caryophylliina</taxon>
        <taxon>Caryophylliidae</taxon>
        <taxon>Desmophyllum</taxon>
    </lineage>
</organism>
<dbReference type="InterPro" id="IPR003609">
    <property type="entry name" value="Pan_app"/>
</dbReference>
<feature type="domain" description="Fibrinogen C-terminal" evidence="5">
    <location>
        <begin position="95"/>
        <end position="148"/>
    </location>
</feature>
<sequence length="311" mass="34818">MKTEEHGIFFKIEKNSFLHDGYSIWDGEADSLLSCSQMCARQAACKSANFMADHGTCSLLRQRQTRHAEKLLHREGSFYLEKVDSASPISKSLGTSQSSAVHSCQALLSQSPLPSSGVFWINPDGGSQANAFKAYCDMDTDGGGWTLVWSYTFTNYGHFKDKSNAITPRPNWQVRPVVDVPISTTSPLNETDYNAMDFSQWKQLGRQVFIKSNINNWLVCHPGTGSLVDWQQGDVSCQIVKRVTDTCKERPAPSTFAPSRYGPVFSTNKLYYYFDGYTKDNWPVHDPCGENQGNQVKNVVDPHGNIFIRAN</sequence>
<keyword evidence="2" id="KW-0964">Secreted</keyword>
<proteinExistence type="predicted"/>
<dbReference type="AlphaFoldDB" id="A0A9W9YKM3"/>
<keyword evidence="3" id="KW-0176">Collagen</keyword>
<name>A0A9W9YKM3_9CNID</name>
<gene>
    <name evidence="6" type="ORF">OS493_027916</name>
</gene>
<comment type="caution">
    <text evidence="6">The sequence shown here is derived from an EMBL/GenBank/DDBJ whole genome shotgun (WGS) entry which is preliminary data.</text>
</comment>
<accession>A0A9W9YKM3</accession>
<dbReference type="GO" id="GO:0005201">
    <property type="term" value="F:extracellular matrix structural constituent"/>
    <property type="evidence" value="ECO:0007669"/>
    <property type="project" value="InterPro"/>
</dbReference>
<dbReference type="SMART" id="SM00473">
    <property type="entry name" value="PAN_AP"/>
    <property type="match status" value="1"/>
</dbReference>
<dbReference type="SUPFAM" id="SSF57414">
    <property type="entry name" value="Hairpin loop containing domain-like"/>
    <property type="match status" value="1"/>
</dbReference>
<evidence type="ECO:0000259" key="5">
    <source>
        <dbReference type="PROSITE" id="PS51406"/>
    </source>
</evidence>
<dbReference type="SUPFAM" id="SSF56496">
    <property type="entry name" value="Fibrinogen C-terminal domain-like"/>
    <property type="match status" value="1"/>
</dbReference>
<evidence type="ECO:0000256" key="1">
    <source>
        <dbReference type="ARBA" id="ARBA00004613"/>
    </source>
</evidence>
<dbReference type="Pfam" id="PF00024">
    <property type="entry name" value="PAN_1"/>
    <property type="match status" value="1"/>
</dbReference>
<dbReference type="PANTHER" id="PTHR16146">
    <property type="entry name" value="INTELECTIN"/>
    <property type="match status" value="1"/>
</dbReference>
<dbReference type="InterPro" id="IPR036056">
    <property type="entry name" value="Fibrinogen-like_C"/>
</dbReference>
<dbReference type="Gene3D" id="2.60.120.1000">
    <property type="match status" value="1"/>
</dbReference>
<reference evidence="6" key="1">
    <citation type="submission" date="2023-01" db="EMBL/GenBank/DDBJ databases">
        <title>Genome assembly of the deep-sea coral Lophelia pertusa.</title>
        <authorList>
            <person name="Herrera S."/>
            <person name="Cordes E."/>
        </authorList>
    </citation>
    <scope>NUCLEOTIDE SEQUENCE</scope>
    <source>
        <strain evidence="6">USNM1676648</strain>
        <tissue evidence="6">Polyp</tissue>
    </source>
</reference>
<protein>
    <recommendedName>
        <fullName evidence="5">Fibrinogen C-terminal domain-containing protein</fullName>
    </recommendedName>
</protein>
<dbReference type="Gene3D" id="3.50.4.10">
    <property type="entry name" value="Hepatocyte Growth Factor"/>
    <property type="match status" value="1"/>
</dbReference>
<dbReference type="EMBL" id="MU827327">
    <property type="protein sequence ID" value="KAJ7355127.1"/>
    <property type="molecule type" value="Genomic_DNA"/>
</dbReference>
<dbReference type="InterPro" id="IPR002181">
    <property type="entry name" value="Fibrinogen_a/b/g_C_dom"/>
</dbReference>
<dbReference type="OrthoDB" id="5982336at2759"/>
<evidence type="ECO:0000256" key="4">
    <source>
        <dbReference type="ARBA" id="ARBA00023157"/>
    </source>
</evidence>
<dbReference type="GO" id="GO:0005581">
    <property type="term" value="C:collagen trimer"/>
    <property type="evidence" value="ECO:0007669"/>
    <property type="project" value="UniProtKB-KW"/>
</dbReference>
<dbReference type="Pfam" id="PF01410">
    <property type="entry name" value="COLFI"/>
    <property type="match status" value="1"/>
</dbReference>
<evidence type="ECO:0000256" key="3">
    <source>
        <dbReference type="ARBA" id="ARBA00023119"/>
    </source>
</evidence>
<dbReference type="PANTHER" id="PTHR16146:SF46">
    <property type="entry name" value="INTELECTIN-1A-RELATED"/>
    <property type="match status" value="1"/>
</dbReference>